<organism evidence="2 3">
    <name type="scientific">Amanita muscaria (strain Koide BX008)</name>
    <dbReference type="NCBI Taxonomy" id="946122"/>
    <lineage>
        <taxon>Eukaryota</taxon>
        <taxon>Fungi</taxon>
        <taxon>Dikarya</taxon>
        <taxon>Basidiomycota</taxon>
        <taxon>Agaricomycotina</taxon>
        <taxon>Agaricomycetes</taxon>
        <taxon>Agaricomycetidae</taxon>
        <taxon>Agaricales</taxon>
        <taxon>Pluteineae</taxon>
        <taxon>Amanitaceae</taxon>
        <taxon>Amanita</taxon>
    </lineage>
</organism>
<keyword evidence="1" id="KW-0472">Membrane</keyword>
<dbReference type="AlphaFoldDB" id="A0A0C2SA72"/>
<gene>
    <name evidence="2" type="ORF">M378DRAFT_168986</name>
</gene>
<keyword evidence="1" id="KW-1133">Transmembrane helix</keyword>
<dbReference type="Proteomes" id="UP000054549">
    <property type="component" value="Unassembled WGS sequence"/>
</dbReference>
<evidence type="ECO:0000256" key="1">
    <source>
        <dbReference type="SAM" id="Phobius"/>
    </source>
</evidence>
<keyword evidence="1" id="KW-0812">Transmembrane</keyword>
<proteinExistence type="predicted"/>
<accession>A0A0C2SA72</accession>
<evidence type="ECO:0000313" key="3">
    <source>
        <dbReference type="Proteomes" id="UP000054549"/>
    </source>
</evidence>
<protein>
    <submittedName>
        <fullName evidence="2">Uncharacterized protein</fullName>
    </submittedName>
</protein>
<feature type="transmembrane region" description="Helical" evidence="1">
    <location>
        <begin position="6"/>
        <end position="24"/>
    </location>
</feature>
<evidence type="ECO:0000313" key="2">
    <source>
        <dbReference type="EMBL" id="KIL59710.1"/>
    </source>
</evidence>
<sequence>MDPLVPVVVLLVYVTFVTFKQLVYKPCERRAKALSATLPKYSNSVTMTDLNKIKIGKGLDAEGVQAIVVGAAVTGAEAVTTRKSSEPSQWGHWGDVDDKFKDGIPIGHASTARNKDSE</sequence>
<name>A0A0C2SA72_AMAMK</name>
<dbReference type="InParanoid" id="A0A0C2SA72"/>
<dbReference type="EMBL" id="KN818311">
    <property type="protein sequence ID" value="KIL59710.1"/>
    <property type="molecule type" value="Genomic_DNA"/>
</dbReference>
<reference evidence="2 3" key="1">
    <citation type="submission" date="2014-04" db="EMBL/GenBank/DDBJ databases">
        <title>Evolutionary Origins and Diversification of the Mycorrhizal Mutualists.</title>
        <authorList>
            <consortium name="DOE Joint Genome Institute"/>
            <consortium name="Mycorrhizal Genomics Consortium"/>
            <person name="Kohler A."/>
            <person name="Kuo A."/>
            <person name="Nagy L.G."/>
            <person name="Floudas D."/>
            <person name="Copeland A."/>
            <person name="Barry K.W."/>
            <person name="Cichocki N."/>
            <person name="Veneault-Fourrey C."/>
            <person name="LaButti K."/>
            <person name="Lindquist E.A."/>
            <person name="Lipzen A."/>
            <person name="Lundell T."/>
            <person name="Morin E."/>
            <person name="Murat C."/>
            <person name="Riley R."/>
            <person name="Ohm R."/>
            <person name="Sun H."/>
            <person name="Tunlid A."/>
            <person name="Henrissat B."/>
            <person name="Grigoriev I.V."/>
            <person name="Hibbett D.S."/>
            <person name="Martin F."/>
        </authorList>
    </citation>
    <scope>NUCLEOTIDE SEQUENCE [LARGE SCALE GENOMIC DNA]</scope>
    <source>
        <strain evidence="2 3">Koide BX008</strain>
    </source>
</reference>
<dbReference type="HOGENOM" id="CLU_155343_0_0_1"/>
<keyword evidence="3" id="KW-1185">Reference proteome</keyword>